<evidence type="ECO:0000313" key="3">
    <source>
        <dbReference type="Proteomes" id="UP000800041"/>
    </source>
</evidence>
<name>A0A6G1GZL3_9PEZI</name>
<keyword evidence="3" id="KW-1185">Reference proteome</keyword>
<feature type="region of interest" description="Disordered" evidence="1">
    <location>
        <begin position="22"/>
        <end position="65"/>
    </location>
</feature>
<gene>
    <name evidence="2" type="ORF">K402DRAFT_92523</name>
</gene>
<dbReference type="AlphaFoldDB" id="A0A6G1GZL3"/>
<proteinExistence type="predicted"/>
<dbReference type="EMBL" id="ML977158">
    <property type="protein sequence ID" value="KAF1986210.1"/>
    <property type="molecule type" value="Genomic_DNA"/>
</dbReference>
<evidence type="ECO:0000256" key="1">
    <source>
        <dbReference type="SAM" id="MobiDB-lite"/>
    </source>
</evidence>
<dbReference type="Proteomes" id="UP000800041">
    <property type="component" value="Unassembled WGS sequence"/>
</dbReference>
<feature type="compositionally biased region" description="Low complexity" evidence="1">
    <location>
        <begin position="48"/>
        <end position="65"/>
    </location>
</feature>
<reference evidence="2" key="1">
    <citation type="journal article" date="2020" name="Stud. Mycol.">
        <title>101 Dothideomycetes genomes: a test case for predicting lifestyles and emergence of pathogens.</title>
        <authorList>
            <person name="Haridas S."/>
            <person name="Albert R."/>
            <person name="Binder M."/>
            <person name="Bloem J."/>
            <person name="Labutti K."/>
            <person name="Salamov A."/>
            <person name="Andreopoulos B."/>
            <person name="Baker S."/>
            <person name="Barry K."/>
            <person name="Bills G."/>
            <person name="Bluhm B."/>
            <person name="Cannon C."/>
            <person name="Castanera R."/>
            <person name="Culley D."/>
            <person name="Daum C."/>
            <person name="Ezra D."/>
            <person name="Gonzalez J."/>
            <person name="Henrissat B."/>
            <person name="Kuo A."/>
            <person name="Liang C."/>
            <person name="Lipzen A."/>
            <person name="Lutzoni F."/>
            <person name="Magnuson J."/>
            <person name="Mondo S."/>
            <person name="Nolan M."/>
            <person name="Ohm R."/>
            <person name="Pangilinan J."/>
            <person name="Park H.-J."/>
            <person name="Ramirez L."/>
            <person name="Alfaro M."/>
            <person name="Sun H."/>
            <person name="Tritt A."/>
            <person name="Yoshinaga Y."/>
            <person name="Zwiers L.-H."/>
            <person name="Turgeon B."/>
            <person name="Goodwin S."/>
            <person name="Spatafora J."/>
            <person name="Crous P."/>
            <person name="Grigoriev I."/>
        </authorList>
    </citation>
    <scope>NUCLEOTIDE SEQUENCE</scope>
    <source>
        <strain evidence="2">CBS 113979</strain>
    </source>
</reference>
<feature type="compositionally biased region" description="Low complexity" evidence="1">
    <location>
        <begin position="198"/>
        <end position="224"/>
    </location>
</feature>
<protein>
    <submittedName>
        <fullName evidence="2">Uncharacterized protein</fullName>
    </submittedName>
</protein>
<dbReference type="OrthoDB" id="5366687at2759"/>
<feature type="region of interest" description="Disordered" evidence="1">
    <location>
        <begin position="196"/>
        <end position="235"/>
    </location>
</feature>
<feature type="compositionally biased region" description="Basic and acidic residues" evidence="1">
    <location>
        <begin position="27"/>
        <end position="45"/>
    </location>
</feature>
<feature type="compositionally biased region" description="Basic and acidic residues" evidence="1">
    <location>
        <begin position="225"/>
        <end position="235"/>
    </location>
</feature>
<accession>A0A6G1GZL3</accession>
<evidence type="ECO:0000313" key="2">
    <source>
        <dbReference type="EMBL" id="KAF1986210.1"/>
    </source>
</evidence>
<sequence length="333" mass="37180">MCLDIPLRRTIKTAILHVIRRHRTPTRGKEDCKKEEEMADDEQHQHQHQQAQQQQHHQRQQQQQQRYLEAEQTFHLIQSALTTAPDDWRTQLPPARAVIRACDRGDYHHYWHTLYVSSGNSADAVVARQVAVVNTFQKLAYGDADAGPVGDVADWCLRQWLGILQGSPGRVEALTGVGQWWLSRAQPCLYRIHEVDGSSSSSSSGASWRATLRPPTATATMTPAEEARQSDEAGAEADARLHTADYVEARGILLPATEYLDRAVESAMAQGRCEGGLLILAAEAYMSLGNVSYARSNERYFRQALSYLRTAQAIAGFSLPPHLQAYLAAYGDF</sequence>
<organism evidence="2 3">
    <name type="scientific">Aulographum hederae CBS 113979</name>
    <dbReference type="NCBI Taxonomy" id="1176131"/>
    <lineage>
        <taxon>Eukaryota</taxon>
        <taxon>Fungi</taxon>
        <taxon>Dikarya</taxon>
        <taxon>Ascomycota</taxon>
        <taxon>Pezizomycotina</taxon>
        <taxon>Dothideomycetes</taxon>
        <taxon>Pleosporomycetidae</taxon>
        <taxon>Aulographales</taxon>
        <taxon>Aulographaceae</taxon>
    </lineage>
</organism>